<keyword evidence="2" id="KW-1185">Reference proteome</keyword>
<dbReference type="EMBL" id="JAPDHZ010000003">
    <property type="protein sequence ID" value="MDG0791949.1"/>
    <property type="molecule type" value="Genomic_DNA"/>
</dbReference>
<proteinExistence type="predicted"/>
<dbReference type="RefSeq" id="WP_277565788.1">
    <property type="nucleotide sequence ID" value="NZ_JAPDHZ010000003.1"/>
</dbReference>
<gene>
    <name evidence="1" type="ORF">OMP38_14610</name>
</gene>
<evidence type="ECO:0000313" key="2">
    <source>
        <dbReference type="Proteomes" id="UP001153387"/>
    </source>
</evidence>
<reference evidence="1 2" key="1">
    <citation type="submission" date="2022-10" db="EMBL/GenBank/DDBJ databases">
        <title>Comparative genomic analysis of Cohnella hashimotonis sp. nov., isolated from the International Space Station.</title>
        <authorList>
            <person name="Simpson A."/>
            <person name="Venkateswaran K."/>
        </authorList>
    </citation>
    <scope>NUCLEOTIDE SEQUENCE [LARGE SCALE GENOMIC DNA]</scope>
    <source>
        <strain evidence="1 2">DSM 18997</strain>
    </source>
</reference>
<evidence type="ECO:0000313" key="1">
    <source>
        <dbReference type="EMBL" id="MDG0791949.1"/>
    </source>
</evidence>
<protein>
    <submittedName>
        <fullName evidence="1">Uncharacterized protein</fullName>
    </submittedName>
</protein>
<dbReference type="Proteomes" id="UP001153387">
    <property type="component" value="Unassembled WGS sequence"/>
</dbReference>
<dbReference type="AlphaFoldDB" id="A0A9X4KI33"/>
<accession>A0A9X4KI33</accession>
<organism evidence="1 2">
    <name type="scientific">Cohnella ginsengisoli</name>
    <dbReference type="NCBI Taxonomy" id="425004"/>
    <lineage>
        <taxon>Bacteria</taxon>
        <taxon>Bacillati</taxon>
        <taxon>Bacillota</taxon>
        <taxon>Bacilli</taxon>
        <taxon>Bacillales</taxon>
        <taxon>Paenibacillaceae</taxon>
        <taxon>Cohnella</taxon>
    </lineage>
</organism>
<name>A0A9X4KI33_9BACL</name>
<comment type="caution">
    <text evidence="1">The sequence shown here is derived from an EMBL/GenBank/DDBJ whole genome shotgun (WGS) entry which is preliminary data.</text>
</comment>
<sequence>MNWLITLYNDVGVPIAREQYEGKTIDVAFEEFVTHTPWSGEGITVTIQQQVEEAPQS</sequence>